<accession>A0ABV8KT13</accession>
<keyword evidence="4" id="KW-1185">Reference proteome</keyword>
<evidence type="ECO:0000313" key="4">
    <source>
        <dbReference type="Proteomes" id="UP001595868"/>
    </source>
</evidence>
<gene>
    <name evidence="3" type="ORF">ACFOX0_24595</name>
</gene>
<dbReference type="Gene3D" id="2.60.40.3440">
    <property type="match status" value="1"/>
</dbReference>
<evidence type="ECO:0000313" key="3">
    <source>
        <dbReference type="EMBL" id="MFC4109096.1"/>
    </source>
</evidence>
<protein>
    <submittedName>
        <fullName evidence="3">FG-GAP repeat domain-containing protein</fullName>
    </submittedName>
</protein>
<evidence type="ECO:0000256" key="2">
    <source>
        <dbReference type="SAM" id="SignalP"/>
    </source>
</evidence>
<dbReference type="Pfam" id="PF13517">
    <property type="entry name" value="FG-GAP_3"/>
    <property type="match status" value="1"/>
</dbReference>
<feature type="signal peptide" evidence="2">
    <location>
        <begin position="1"/>
        <end position="25"/>
    </location>
</feature>
<dbReference type="Proteomes" id="UP001595868">
    <property type="component" value="Unassembled WGS sequence"/>
</dbReference>
<evidence type="ECO:0000256" key="1">
    <source>
        <dbReference type="ARBA" id="ARBA00022729"/>
    </source>
</evidence>
<keyword evidence="1 2" id="KW-0732">Signal</keyword>
<organism evidence="3 4">
    <name type="scientific">Micromonospora zhanjiangensis</name>
    <dbReference type="NCBI Taxonomy" id="1522057"/>
    <lineage>
        <taxon>Bacteria</taxon>
        <taxon>Bacillati</taxon>
        <taxon>Actinomycetota</taxon>
        <taxon>Actinomycetes</taxon>
        <taxon>Micromonosporales</taxon>
        <taxon>Micromonosporaceae</taxon>
        <taxon>Micromonospora</taxon>
    </lineage>
</organism>
<reference evidence="4" key="1">
    <citation type="journal article" date="2019" name="Int. J. Syst. Evol. Microbiol.">
        <title>The Global Catalogue of Microorganisms (GCM) 10K type strain sequencing project: providing services to taxonomists for standard genome sequencing and annotation.</title>
        <authorList>
            <consortium name="The Broad Institute Genomics Platform"/>
            <consortium name="The Broad Institute Genome Sequencing Center for Infectious Disease"/>
            <person name="Wu L."/>
            <person name="Ma J."/>
        </authorList>
    </citation>
    <scope>NUCLEOTIDE SEQUENCE [LARGE SCALE GENOMIC DNA]</scope>
    <source>
        <strain evidence="4">2902at01</strain>
    </source>
</reference>
<dbReference type="InterPro" id="IPR013517">
    <property type="entry name" value="FG-GAP"/>
</dbReference>
<name>A0ABV8KT13_9ACTN</name>
<dbReference type="SUPFAM" id="SSF69318">
    <property type="entry name" value="Integrin alpha N-terminal domain"/>
    <property type="match status" value="1"/>
</dbReference>
<dbReference type="Pfam" id="PF17963">
    <property type="entry name" value="Big_9"/>
    <property type="match status" value="1"/>
</dbReference>
<sequence length="365" mass="38721">MPSKWITVLAAVLFAVGVAAAPASADGRNDPIAADLNGDGLTDRVTLDAVPGPVTNCAVVVELAKPGGGYQAPQPHVYLTLPGARNYCPDLGTAVRVSSTRTDLVVGWFSGRPPEAGSDLLVIRDFRVVGGAMGIFQPSVIGSADFNGDGRQDVYEWTDQGDGFQTFLTSGIGTLTRGPVRYCSGRPDPHLADFNRNRATDVVLGYIEGCPGYTTGVVVILDDGRQVDLQRDTFGDRTWAVGVDDFNRDGRDDVVTTDDHGTVTHFFGNGDGTFVAGPRPSPDRVSIRRTAGRANAVIAVLANDLATRRATVSIVTPPAYGRAVVSRGRIVYTPDPGGGRADRLVYRLTDDGRSRNAAVTITFTR</sequence>
<comment type="caution">
    <text evidence="3">The sequence shown here is derived from an EMBL/GenBank/DDBJ whole genome shotgun (WGS) entry which is preliminary data.</text>
</comment>
<dbReference type="RefSeq" id="WP_377550111.1">
    <property type="nucleotide sequence ID" value="NZ_JBHSBN010000021.1"/>
</dbReference>
<proteinExistence type="predicted"/>
<dbReference type="InterPro" id="IPR028994">
    <property type="entry name" value="Integrin_alpha_N"/>
</dbReference>
<dbReference type="EMBL" id="JBHSBN010000021">
    <property type="protein sequence ID" value="MFC4109096.1"/>
    <property type="molecule type" value="Genomic_DNA"/>
</dbReference>
<feature type="chain" id="PRO_5045495507" evidence="2">
    <location>
        <begin position="26"/>
        <end position="365"/>
    </location>
</feature>